<dbReference type="PROSITE" id="PS51257">
    <property type="entry name" value="PROKAR_LIPOPROTEIN"/>
    <property type="match status" value="1"/>
</dbReference>
<protein>
    <recommendedName>
        <fullName evidence="3">Lipoprotein</fullName>
    </recommendedName>
</protein>
<accession>A0ABV8PUR5</accession>
<dbReference type="Proteomes" id="UP001595906">
    <property type="component" value="Unassembled WGS sequence"/>
</dbReference>
<dbReference type="RefSeq" id="WP_379012372.1">
    <property type="nucleotide sequence ID" value="NZ_JBHSDC010000003.1"/>
</dbReference>
<proteinExistence type="predicted"/>
<reference evidence="2" key="1">
    <citation type="journal article" date="2019" name="Int. J. Syst. Evol. Microbiol.">
        <title>The Global Catalogue of Microorganisms (GCM) 10K type strain sequencing project: providing services to taxonomists for standard genome sequencing and annotation.</title>
        <authorList>
            <consortium name="The Broad Institute Genomics Platform"/>
            <consortium name="The Broad Institute Genome Sequencing Center for Infectious Disease"/>
            <person name="Wu L."/>
            <person name="Ma J."/>
        </authorList>
    </citation>
    <scope>NUCLEOTIDE SEQUENCE [LARGE SCALE GENOMIC DNA]</scope>
    <source>
        <strain evidence="2">CECT 8010</strain>
    </source>
</reference>
<name>A0ABV8PUR5_9BACT</name>
<evidence type="ECO:0000313" key="2">
    <source>
        <dbReference type="Proteomes" id="UP001595906"/>
    </source>
</evidence>
<comment type="caution">
    <text evidence="1">The sequence shown here is derived from an EMBL/GenBank/DDBJ whole genome shotgun (WGS) entry which is preliminary data.</text>
</comment>
<gene>
    <name evidence="1" type="ORF">ACFOW1_03725</name>
</gene>
<evidence type="ECO:0008006" key="3">
    <source>
        <dbReference type="Google" id="ProtNLM"/>
    </source>
</evidence>
<organism evidence="1 2">
    <name type="scientific">Parasediminibacterium paludis</name>
    <dbReference type="NCBI Taxonomy" id="908966"/>
    <lineage>
        <taxon>Bacteria</taxon>
        <taxon>Pseudomonadati</taxon>
        <taxon>Bacteroidota</taxon>
        <taxon>Chitinophagia</taxon>
        <taxon>Chitinophagales</taxon>
        <taxon>Chitinophagaceae</taxon>
        <taxon>Parasediminibacterium</taxon>
    </lineage>
</organism>
<dbReference type="EMBL" id="JBHSDC010000003">
    <property type="protein sequence ID" value="MFC4230985.1"/>
    <property type="molecule type" value="Genomic_DNA"/>
</dbReference>
<evidence type="ECO:0000313" key="1">
    <source>
        <dbReference type="EMBL" id="MFC4230985.1"/>
    </source>
</evidence>
<keyword evidence="2" id="KW-1185">Reference proteome</keyword>
<sequence length="139" mass="15629">MKKILLLHSLIFTAIAFLFFGGCKKEQADYSTCYSCNNDTIISTITDFDAMVVSFAHDPVIDNKPSTTLGFTISKRDIANNNYIFSDSLLVPCPAMPKSYQVIGKKVKISGYIKSCDRLLSCYNCSFFFGRKFDLTKIQ</sequence>